<feature type="repeat" description="Solcar" evidence="10">
    <location>
        <begin position="12"/>
        <end position="103"/>
    </location>
</feature>
<feature type="repeat" description="Solcar" evidence="10">
    <location>
        <begin position="208"/>
        <end position="295"/>
    </location>
</feature>
<comment type="caution">
    <text evidence="13">The sequence shown here is derived from an EMBL/GenBank/DDBJ whole genome shotgun (WGS) entry which is preliminary data.</text>
</comment>
<evidence type="ECO:0000256" key="3">
    <source>
        <dbReference type="ARBA" id="ARBA00022448"/>
    </source>
</evidence>
<dbReference type="InterPro" id="IPR023395">
    <property type="entry name" value="MCP_dom_sf"/>
</dbReference>
<evidence type="ECO:0000256" key="6">
    <source>
        <dbReference type="ARBA" id="ARBA00022792"/>
    </source>
</evidence>
<keyword evidence="14" id="KW-1185">Reference proteome</keyword>
<dbReference type="InterPro" id="IPR051752">
    <property type="entry name" value="Mito_2-oxodicarb_carrier"/>
</dbReference>
<comment type="subcellular location">
    <subcellularLocation>
        <location evidence="1">Mitochondrion inner membrane</location>
        <topology evidence="1">Multi-pass membrane protein</topology>
    </subcellularLocation>
</comment>
<dbReference type="PROSITE" id="PS50920">
    <property type="entry name" value="SOLCAR"/>
    <property type="match status" value="3"/>
</dbReference>
<evidence type="ECO:0000256" key="1">
    <source>
        <dbReference type="ARBA" id="ARBA00004448"/>
    </source>
</evidence>
<evidence type="ECO:0000256" key="9">
    <source>
        <dbReference type="ARBA" id="ARBA00023136"/>
    </source>
</evidence>
<reference evidence="13 14" key="1">
    <citation type="submission" date="2021-06" db="EMBL/GenBank/DDBJ databases">
        <authorList>
            <person name="Kallberg Y."/>
            <person name="Tangrot J."/>
            <person name="Rosling A."/>
        </authorList>
    </citation>
    <scope>NUCLEOTIDE SEQUENCE [LARGE SCALE GENOMIC DNA]</scope>
    <source>
        <strain evidence="13 14">120-4 pot B 10/14</strain>
    </source>
</reference>
<dbReference type="InterPro" id="IPR002113">
    <property type="entry name" value="ADT_euk_type"/>
</dbReference>
<keyword evidence="8" id="KW-0496">Mitochondrion</keyword>
<dbReference type="PRINTS" id="PR00926">
    <property type="entry name" value="MITOCARRIER"/>
</dbReference>
<name>A0ABN7VGM4_GIGMA</name>
<evidence type="ECO:0000256" key="8">
    <source>
        <dbReference type="ARBA" id="ARBA00023128"/>
    </source>
</evidence>
<feature type="transmembrane region" description="Helical" evidence="12">
    <location>
        <begin position="355"/>
        <end position="373"/>
    </location>
</feature>
<evidence type="ECO:0000256" key="2">
    <source>
        <dbReference type="ARBA" id="ARBA00006375"/>
    </source>
</evidence>
<accession>A0ABN7VGM4</accession>
<dbReference type="PRINTS" id="PR00927">
    <property type="entry name" value="ADPTRNSLCASE"/>
</dbReference>
<dbReference type="Pfam" id="PF00153">
    <property type="entry name" value="Mito_carr"/>
    <property type="match status" value="3"/>
</dbReference>
<keyword evidence="6" id="KW-0999">Mitochondrion inner membrane</keyword>
<keyword evidence="5" id="KW-0677">Repeat</keyword>
<dbReference type="Proteomes" id="UP000789901">
    <property type="component" value="Unassembled WGS sequence"/>
</dbReference>
<dbReference type="PANTHER" id="PTHR46356:SF1">
    <property type="entry name" value="MITOCHONDRIAL 2-OXODICARBOXYLATE CARRIER"/>
    <property type="match status" value="1"/>
</dbReference>
<dbReference type="Gene3D" id="1.50.40.10">
    <property type="entry name" value="Mitochondrial carrier domain"/>
    <property type="match status" value="1"/>
</dbReference>
<keyword evidence="9 10" id="KW-0472">Membrane</keyword>
<keyword evidence="7 12" id="KW-1133">Transmembrane helix</keyword>
<dbReference type="InterPro" id="IPR002067">
    <property type="entry name" value="MCP"/>
</dbReference>
<gene>
    <name evidence="13" type="ORF">GMARGA_LOCUS18503</name>
</gene>
<proteinExistence type="inferred from homology"/>
<comment type="similarity">
    <text evidence="2 11">Belongs to the mitochondrial carrier (TC 2.A.29) family.</text>
</comment>
<organism evidence="13 14">
    <name type="scientific">Gigaspora margarita</name>
    <dbReference type="NCBI Taxonomy" id="4874"/>
    <lineage>
        <taxon>Eukaryota</taxon>
        <taxon>Fungi</taxon>
        <taxon>Fungi incertae sedis</taxon>
        <taxon>Mucoromycota</taxon>
        <taxon>Glomeromycotina</taxon>
        <taxon>Glomeromycetes</taxon>
        <taxon>Diversisporales</taxon>
        <taxon>Gigasporaceae</taxon>
        <taxon>Gigaspora</taxon>
    </lineage>
</organism>
<evidence type="ECO:0000256" key="10">
    <source>
        <dbReference type="PROSITE-ProRule" id="PRU00282"/>
    </source>
</evidence>
<evidence type="ECO:0000256" key="7">
    <source>
        <dbReference type="ARBA" id="ARBA00022989"/>
    </source>
</evidence>
<dbReference type="EMBL" id="CAJVQB010014809">
    <property type="protein sequence ID" value="CAG8770818.1"/>
    <property type="molecule type" value="Genomic_DNA"/>
</dbReference>
<dbReference type="SUPFAM" id="SSF103506">
    <property type="entry name" value="Mitochondrial carrier"/>
    <property type="match status" value="1"/>
</dbReference>
<dbReference type="InterPro" id="IPR018108">
    <property type="entry name" value="MCP_transmembrane"/>
</dbReference>
<evidence type="ECO:0000313" key="13">
    <source>
        <dbReference type="EMBL" id="CAG8770818.1"/>
    </source>
</evidence>
<protein>
    <submittedName>
        <fullName evidence="13">20622_t:CDS:1</fullName>
    </submittedName>
</protein>
<keyword evidence="4 10" id="KW-0812">Transmembrane</keyword>
<feature type="repeat" description="Solcar" evidence="10">
    <location>
        <begin position="113"/>
        <end position="199"/>
    </location>
</feature>
<evidence type="ECO:0000256" key="12">
    <source>
        <dbReference type="SAM" id="Phobius"/>
    </source>
</evidence>
<sequence length="415" mass="46298">MTTAGAADNKPLPFLYHFVAGGIAGVSEILVMYPLDVVKTRFQLQVNLGDGGGERYTSVMDCLRKIVKNEGVSRLYRGILPPIFVEAPKRAIKFSANEQYSTILKKFYGVDKMSQPLSIASGVCAGATEALAIVPFELVKIRLQDKESAGKYRGTFDALVKIVKNEGPLALYNGLESTIWRHAVWNGGYFGVIFNVRGLLPKPTSKKQTLLNNFIAGGIGGTVGTLLNTPFDVVKTRIQNDSGVVKKYNWAIPAIKTVAMEEGPGALYKGFVPKVLRLGPGGGILLVVFDQVSTWMKKDHHHNYRHKHKKPKDHHHGDIGKHDHEGLHPKHYYCHHFHYEPHKVDSQIVCGDICVISLLLLVTFYIGASIFILRHYLLESKIRNGWTRLPDVESVDHDKGEKFKDAKEIKNVEKH</sequence>
<evidence type="ECO:0000256" key="4">
    <source>
        <dbReference type="ARBA" id="ARBA00022692"/>
    </source>
</evidence>
<evidence type="ECO:0000256" key="5">
    <source>
        <dbReference type="ARBA" id="ARBA00022737"/>
    </source>
</evidence>
<dbReference type="PANTHER" id="PTHR46356">
    <property type="entry name" value="MITOCHONDRIAL 2-OXODICARBOXYLATE CARRIER"/>
    <property type="match status" value="1"/>
</dbReference>
<evidence type="ECO:0000313" key="14">
    <source>
        <dbReference type="Proteomes" id="UP000789901"/>
    </source>
</evidence>
<keyword evidence="3 11" id="KW-0813">Transport</keyword>
<evidence type="ECO:0000256" key="11">
    <source>
        <dbReference type="RuleBase" id="RU000488"/>
    </source>
</evidence>